<reference evidence="1 2" key="1">
    <citation type="submission" date="2014-04" db="EMBL/GenBank/DDBJ databases">
        <title>Evolutionary Origins and Diversification of the Mycorrhizal Mutualists.</title>
        <authorList>
            <consortium name="DOE Joint Genome Institute"/>
            <consortium name="Mycorrhizal Genomics Consortium"/>
            <person name="Kohler A."/>
            <person name="Kuo A."/>
            <person name="Nagy L.G."/>
            <person name="Floudas D."/>
            <person name="Copeland A."/>
            <person name="Barry K.W."/>
            <person name="Cichocki N."/>
            <person name="Veneault-Fourrey C."/>
            <person name="LaButti K."/>
            <person name="Lindquist E.A."/>
            <person name="Lipzen A."/>
            <person name="Lundell T."/>
            <person name="Morin E."/>
            <person name="Murat C."/>
            <person name="Riley R."/>
            <person name="Ohm R."/>
            <person name="Sun H."/>
            <person name="Tunlid A."/>
            <person name="Henrissat B."/>
            <person name="Grigoriev I.V."/>
            <person name="Hibbett D.S."/>
            <person name="Martin F."/>
        </authorList>
    </citation>
    <scope>NUCLEOTIDE SEQUENCE [LARGE SCALE GENOMIC DNA]</scope>
    <source>
        <strain evidence="1 2">MD-312</strain>
    </source>
</reference>
<dbReference type="EMBL" id="KN839866">
    <property type="protein sequence ID" value="KIJ61057.1"/>
    <property type="molecule type" value="Genomic_DNA"/>
</dbReference>
<accession>A0A0C9WBR9</accession>
<organism evidence="1 2">
    <name type="scientific">Hydnomerulius pinastri MD-312</name>
    <dbReference type="NCBI Taxonomy" id="994086"/>
    <lineage>
        <taxon>Eukaryota</taxon>
        <taxon>Fungi</taxon>
        <taxon>Dikarya</taxon>
        <taxon>Basidiomycota</taxon>
        <taxon>Agaricomycotina</taxon>
        <taxon>Agaricomycetes</taxon>
        <taxon>Agaricomycetidae</taxon>
        <taxon>Boletales</taxon>
        <taxon>Boletales incertae sedis</taxon>
        <taxon>Leucogyrophana</taxon>
    </lineage>
</organism>
<dbReference type="OrthoDB" id="3363652at2759"/>
<feature type="non-terminal residue" evidence="1">
    <location>
        <position position="1"/>
    </location>
</feature>
<proteinExistence type="predicted"/>
<name>A0A0C9WBR9_9AGAM</name>
<keyword evidence="2" id="KW-1185">Reference proteome</keyword>
<evidence type="ECO:0000313" key="1">
    <source>
        <dbReference type="EMBL" id="KIJ61057.1"/>
    </source>
</evidence>
<evidence type="ECO:0000313" key="2">
    <source>
        <dbReference type="Proteomes" id="UP000053820"/>
    </source>
</evidence>
<gene>
    <name evidence="1" type="ORF">HYDPIDRAFT_53895</name>
</gene>
<protein>
    <submittedName>
        <fullName evidence="1">Uncharacterized protein</fullName>
    </submittedName>
</protein>
<dbReference type="AlphaFoldDB" id="A0A0C9WBR9"/>
<sequence length="94" mass="10462">IVKTVVYRKSLSPKQRKQVEELVARFANIFAGSLAEVLPVPGTSNKLNIPDDITFNIRVHQRALTPPQLKFLNAHIDEMVKAGIIKQASPDCVK</sequence>
<dbReference type="Proteomes" id="UP000053820">
    <property type="component" value="Unassembled WGS sequence"/>
</dbReference>
<feature type="non-terminal residue" evidence="1">
    <location>
        <position position="94"/>
    </location>
</feature>
<dbReference type="HOGENOM" id="CLU_119163_0_1_1"/>